<feature type="compositionally biased region" description="Basic and acidic residues" evidence="1">
    <location>
        <begin position="159"/>
        <end position="176"/>
    </location>
</feature>
<evidence type="ECO:0000313" key="3">
    <source>
        <dbReference type="Proteomes" id="UP000635902"/>
    </source>
</evidence>
<reference evidence="2 3" key="1">
    <citation type="submission" date="2020-10" db="EMBL/GenBank/DDBJ databases">
        <title>Novel species in genus Corynebacterium.</title>
        <authorList>
            <person name="Zhang G."/>
        </authorList>
    </citation>
    <scope>NUCLEOTIDE SEQUENCE [LARGE SCALE GENOMIC DNA]</scope>
    <source>
        <strain evidence="2 3">DSM 45110</strain>
    </source>
</reference>
<feature type="region of interest" description="Disordered" evidence="1">
    <location>
        <begin position="138"/>
        <end position="185"/>
    </location>
</feature>
<evidence type="ECO:0000256" key="1">
    <source>
        <dbReference type="SAM" id="MobiDB-lite"/>
    </source>
</evidence>
<proteinExistence type="predicted"/>
<dbReference type="Pfam" id="PF02620">
    <property type="entry name" value="YceD"/>
    <property type="match status" value="1"/>
</dbReference>
<sequence length="185" mass="19757">MSNPFVIHVGDITSGSLEQIETSGPSPVRWGANMLAVEEGTDVRVDATVSNLGEAFMVHAEVSGEATGTCARCLNPLSPEFTVRINDVFGASPDFIAGDEAEEGEEPLLVENNSIDISQLVIDEAGLNTPFSPTCKDYGTDCQDSTPAPDGISEEVEAEEKPDPRWAGLEKFKLGEELNEEPGEN</sequence>
<gene>
    <name evidence="2" type="ORF">IRY30_04685</name>
</gene>
<comment type="caution">
    <text evidence="2">The sequence shown here is derived from an EMBL/GenBank/DDBJ whole genome shotgun (WGS) entry which is preliminary data.</text>
</comment>
<dbReference type="RefSeq" id="WP_194556193.1">
    <property type="nucleotide sequence ID" value="NZ_JADKMY010000001.1"/>
</dbReference>
<evidence type="ECO:0000313" key="2">
    <source>
        <dbReference type="EMBL" id="MBF4553376.1"/>
    </source>
</evidence>
<keyword evidence="3" id="KW-1185">Reference proteome</keyword>
<protein>
    <submittedName>
        <fullName evidence="2">DUF177 domain-containing protein</fullName>
    </submittedName>
</protein>
<name>A0ABR9ZJU0_9CORY</name>
<dbReference type="Proteomes" id="UP000635902">
    <property type="component" value="Unassembled WGS sequence"/>
</dbReference>
<accession>A0ABR9ZJU0</accession>
<dbReference type="EMBL" id="JADKMY010000001">
    <property type="protein sequence ID" value="MBF4553376.1"/>
    <property type="molecule type" value="Genomic_DNA"/>
</dbReference>
<organism evidence="2 3">
    <name type="scientific">Corynebacterium suicordis DSM 45110</name>
    <dbReference type="NCBI Taxonomy" id="1121369"/>
    <lineage>
        <taxon>Bacteria</taxon>
        <taxon>Bacillati</taxon>
        <taxon>Actinomycetota</taxon>
        <taxon>Actinomycetes</taxon>
        <taxon>Mycobacteriales</taxon>
        <taxon>Corynebacteriaceae</taxon>
        <taxon>Corynebacterium</taxon>
    </lineage>
</organism>
<dbReference type="InterPro" id="IPR003772">
    <property type="entry name" value="YceD"/>
</dbReference>